<feature type="region of interest" description="Disordered" evidence="8">
    <location>
        <begin position="275"/>
        <end position="382"/>
    </location>
</feature>
<evidence type="ECO:0000256" key="1">
    <source>
        <dbReference type="ARBA" id="ARBA00012513"/>
    </source>
</evidence>
<evidence type="ECO:0000256" key="6">
    <source>
        <dbReference type="ARBA" id="ARBA00022840"/>
    </source>
</evidence>
<sequence>MGRVVDGRFELIARLGGGGMGLVWRARDLALHREVALKEVRPPDPALLESDPAAARMLRERVLREARSLARIDHPNVVTIHHIVDSEEVAHPWLVMELVTGGSLQDRLAEGSLAPTEAARLGRGVLAALRAAHAAGIHHRDVKPANVLLRADGRPVLTDFGIAALRESTSLTATGELVGSPDYIAPERLRGDEGDPASDLWSLGMLLYVAVEGHHPLRRASTLATLAAVLDGPIPEPRHAGALFPVLEALLTRDAAARPDVERLDALLARAEAGAGTVDAGPAPAGRGGTASGAGGGGSEHTWRLGAAPPPPSGSALVRTPTQRVEPEDAAPADHGPPATASATSTSATSSAAQSASEPSQDPTASGAPKTGAPSAVDDDLLDVPSAQDRAKGRRIAQRARVLVAVSSVLSTAMVVGGFYLFGPGSDRDQGGDDRAAAPSSAPSTPSADPVGDIPEPRETPEEEPDLLTPDSVRGIISELAKVMGTTEVTGFDVHQNHASAEAPLERDPKLYDKYVYRDGKAARDGAGGVLREDSAVVDLDRFDWDALSRLMTEAEKRLGVEKPETRYVIVDPASVFHDQQPVLRLHLSDEYGGGFLTADVDGKVIDVNPRS</sequence>
<dbReference type="EC" id="2.7.11.1" evidence="1"/>
<proteinExistence type="predicted"/>
<feature type="binding site" evidence="7">
    <location>
        <position position="38"/>
    </location>
    <ligand>
        <name>ATP</name>
        <dbReference type="ChEBI" id="CHEBI:30616"/>
    </ligand>
</feature>
<dbReference type="InterPro" id="IPR008271">
    <property type="entry name" value="Ser/Thr_kinase_AS"/>
</dbReference>
<evidence type="ECO:0000256" key="4">
    <source>
        <dbReference type="ARBA" id="ARBA00022741"/>
    </source>
</evidence>
<keyword evidence="6 7" id="KW-0067">ATP-binding</keyword>
<evidence type="ECO:0000259" key="9">
    <source>
        <dbReference type="PROSITE" id="PS50011"/>
    </source>
</evidence>
<dbReference type="GO" id="GO:0004674">
    <property type="term" value="F:protein serine/threonine kinase activity"/>
    <property type="evidence" value="ECO:0007669"/>
    <property type="project" value="UniProtKB-KW"/>
</dbReference>
<protein>
    <recommendedName>
        <fullName evidence="1">non-specific serine/threonine protein kinase</fullName>
        <ecNumber evidence="1">2.7.11.1</ecNumber>
    </recommendedName>
</protein>
<feature type="compositionally biased region" description="Low complexity" evidence="8">
    <location>
        <begin position="437"/>
        <end position="450"/>
    </location>
</feature>
<feature type="domain" description="Protein kinase" evidence="9">
    <location>
        <begin position="9"/>
        <end position="268"/>
    </location>
</feature>
<dbReference type="InterPro" id="IPR000719">
    <property type="entry name" value="Prot_kinase_dom"/>
</dbReference>
<evidence type="ECO:0000313" key="11">
    <source>
        <dbReference type="Proteomes" id="UP000254150"/>
    </source>
</evidence>
<feature type="compositionally biased region" description="Basic and acidic residues" evidence="8">
    <location>
        <begin position="427"/>
        <end position="436"/>
    </location>
</feature>
<dbReference type="AlphaFoldDB" id="A0A380P100"/>
<feature type="compositionally biased region" description="Low complexity" evidence="8">
    <location>
        <begin position="275"/>
        <end position="285"/>
    </location>
</feature>
<keyword evidence="4 7" id="KW-0547">Nucleotide-binding</keyword>
<dbReference type="GO" id="GO:0005524">
    <property type="term" value="F:ATP binding"/>
    <property type="evidence" value="ECO:0007669"/>
    <property type="project" value="UniProtKB-UniRule"/>
</dbReference>
<dbReference type="Gene3D" id="1.10.510.10">
    <property type="entry name" value="Transferase(Phosphotransferase) domain 1"/>
    <property type="match status" value="1"/>
</dbReference>
<feature type="region of interest" description="Disordered" evidence="8">
    <location>
        <begin position="427"/>
        <end position="471"/>
    </location>
</feature>
<evidence type="ECO:0000256" key="2">
    <source>
        <dbReference type="ARBA" id="ARBA00022527"/>
    </source>
</evidence>
<dbReference type="Pfam" id="PF00069">
    <property type="entry name" value="Pkinase"/>
    <property type="match status" value="1"/>
</dbReference>
<feature type="compositionally biased region" description="Low complexity" evidence="8">
    <location>
        <begin position="339"/>
        <end position="357"/>
    </location>
</feature>
<dbReference type="PROSITE" id="PS50011">
    <property type="entry name" value="PROTEIN_KINASE_DOM"/>
    <property type="match status" value="1"/>
</dbReference>
<dbReference type="InterPro" id="IPR017441">
    <property type="entry name" value="Protein_kinase_ATP_BS"/>
</dbReference>
<dbReference type="Gene3D" id="3.30.200.20">
    <property type="entry name" value="Phosphorylase Kinase, domain 1"/>
    <property type="match status" value="1"/>
</dbReference>
<keyword evidence="5 10" id="KW-0418">Kinase</keyword>
<evidence type="ECO:0000256" key="7">
    <source>
        <dbReference type="PROSITE-ProRule" id="PRU10141"/>
    </source>
</evidence>
<keyword evidence="2 10" id="KW-0723">Serine/threonine-protein kinase</keyword>
<dbReference type="SMART" id="SM00220">
    <property type="entry name" value="S_TKc"/>
    <property type="match status" value="1"/>
</dbReference>
<reference evidence="10 11" key="1">
    <citation type="submission" date="2018-06" db="EMBL/GenBank/DDBJ databases">
        <authorList>
            <consortium name="Pathogen Informatics"/>
            <person name="Doyle S."/>
        </authorList>
    </citation>
    <scope>NUCLEOTIDE SEQUENCE [LARGE SCALE GENOMIC DNA]</scope>
    <source>
        <strain evidence="10 11">NCTC7807</strain>
    </source>
</reference>
<evidence type="ECO:0000256" key="5">
    <source>
        <dbReference type="ARBA" id="ARBA00022777"/>
    </source>
</evidence>
<accession>A0A380P100</accession>
<gene>
    <name evidence="10" type="primary">prkC_6</name>
    <name evidence="10" type="ORF">NCTC7807_03383</name>
</gene>
<evidence type="ECO:0000313" key="10">
    <source>
        <dbReference type="EMBL" id="SUP57814.1"/>
    </source>
</evidence>
<dbReference type="Proteomes" id="UP000254150">
    <property type="component" value="Unassembled WGS sequence"/>
</dbReference>
<dbReference type="InterPro" id="IPR011009">
    <property type="entry name" value="Kinase-like_dom_sf"/>
</dbReference>
<dbReference type="EMBL" id="UHID01000006">
    <property type="protein sequence ID" value="SUP57814.1"/>
    <property type="molecule type" value="Genomic_DNA"/>
</dbReference>
<dbReference type="SUPFAM" id="SSF56112">
    <property type="entry name" value="Protein kinase-like (PK-like)"/>
    <property type="match status" value="1"/>
</dbReference>
<evidence type="ECO:0000256" key="8">
    <source>
        <dbReference type="SAM" id="MobiDB-lite"/>
    </source>
</evidence>
<keyword evidence="3 10" id="KW-0808">Transferase</keyword>
<organism evidence="10 11">
    <name type="scientific">Streptomyces griseus</name>
    <dbReference type="NCBI Taxonomy" id="1911"/>
    <lineage>
        <taxon>Bacteria</taxon>
        <taxon>Bacillati</taxon>
        <taxon>Actinomycetota</taxon>
        <taxon>Actinomycetes</taxon>
        <taxon>Kitasatosporales</taxon>
        <taxon>Streptomycetaceae</taxon>
        <taxon>Streptomyces</taxon>
    </lineage>
</organism>
<feature type="compositionally biased region" description="Gly residues" evidence="8">
    <location>
        <begin position="286"/>
        <end position="299"/>
    </location>
</feature>
<dbReference type="PROSITE" id="PS00108">
    <property type="entry name" value="PROTEIN_KINASE_ST"/>
    <property type="match status" value="1"/>
</dbReference>
<name>A0A380P100_STRGR</name>
<dbReference type="PROSITE" id="PS00107">
    <property type="entry name" value="PROTEIN_KINASE_ATP"/>
    <property type="match status" value="1"/>
</dbReference>
<dbReference type="PANTHER" id="PTHR43289">
    <property type="entry name" value="MITOGEN-ACTIVATED PROTEIN KINASE KINASE KINASE 20-RELATED"/>
    <property type="match status" value="1"/>
</dbReference>
<dbReference type="PANTHER" id="PTHR43289:SF6">
    <property type="entry name" value="SERINE_THREONINE-PROTEIN KINASE NEKL-3"/>
    <property type="match status" value="1"/>
</dbReference>
<evidence type="ECO:0000256" key="3">
    <source>
        <dbReference type="ARBA" id="ARBA00022679"/>
    </source>
</evidence>
<dbReference type="RefSeq" id="WP_115068885.1">
    <property type="nucleotide sequence ID" value="NZ_UHID01000006.1"/>
</dbReference>
<dbReference type="CDD" id="cd14014">
    <property type="entry name" value="STKc_PknB_like"/>
    <property type="match status" value="1"/>
</dbReference>